<dbReference type="Gene3D" id="1.10.287.1080">
    <property type="entry name" value="MazG-like"/>
    <property type="match status" value="1"/>
</dbReference>
<reference evidence="2 3" key="1">
    <citation type="journal article" date="2016" name="Nat. Commun.">
        <title>Thousands of microbial genomes shed light on interconnected biogeochemical processes in an aquifer system.</title>
        <authorList>
            <person name="Anantharaman K."/>
            <person name="Brown C.T."/>
            <person name="Hug L.A."/>
            <person name="Sharon I."/>
            <person name="Castelle C.J."/>
            <person name="Probst A.J."/>
            <person name="Thomas B.C."/>
            <person name="Singh A."/>
            <person name="Wilkins M.J."/>
            <person name="Karaoz U."/>
            <person name="Brodie E.L."/>
            <person name="Williams K.H."/>
            <person name="Hubbard S.S."/>
            <person name="Banfield J.F."/>
        </authorList>
    </citation>
    <scope>NUCLEOTIDE SEQUENCE [LARGE SCALE GENOMIC DNA]</scope>
</reference>
<dbReference type="PIRSF" id="PIRSF006639">
    <property type="entry name" value="UCP006639_pph"/>
    <property type="match status" value="1"/>
</dbReference>
<evidence type="ECO:0000313" key="3">
    <source>
        <dbReference type="Proteomes" id="UP000176494"/>
    </source>
</evidence>
<organism evidence="2 3">
    <name type="scientific">Candidatus Vogelbacteria bacterium GWA1_51_14</name>
    <dbReference type="NCBI Taxonomy" id="1802435"/>
    <lineage>
        <taxon>Bacteria</taxon>
        <taxon>Candidatus Vogeliibacteriota</taxon>
    </lineage>
</organism>
<dbReference type="Proteomes" id="UP000176494">
    <property type="component" value="Unassembled WGS sequence"/>
</dbReference>
<dbReference type="AlphaFoldDB" id="A0A1G2QCC5"/>
<sequence length="109" mass="12260">MEFKDYQRESRKVAKYVDAGKNFIYPTLGLTGEAGEVADVVKKIMRDDGMKVSPEKKEELKKELGDVLWYVAQVATEFDLDLEDVAQTNLAKLFSRLERGVLGGSGNDR</sequence>
<feature type="domain" description="NTP pyrophosphohydrolase MazG-like" evidence="1">
    <location>
        <begin position="29"/>
        <end position="96"/>
    </location>
</feature>
<dbReference type="CDD" id="cd11541">
    <property type="entry name" value="NTP-PPase_u4"/>
    <property type="match status" value="1"/>
</dbReference>
<evidence type="ECO:0000313" key="2">
    <source>
        <dbReference type="EMBL" id="OHA57672.1"/>
    </source>
</evidence>
<dbReference type="PANTHER" id="PTHR46523">
    <property type="entry name" value="DCTP PYROPHOSPHATASE 1"/>
    <property type="match status" value="1"/>
</dbReference>
<name>A0A1G2QCC5_9BACT</name>
<dbReference type="InterPro" id="IPR004518">
    <property type="entry name" value="MazG-like_dom"/>
</dbReference>
<dbReference type="Pfam" id="PF03819">
    <property type="entry name" value="MazG"/>
    <property type="match status" value="1"/>
</dbReference>
<dbReference type="EMBL" id="MHTG01000009">
    <property type="protein sequence ID" value="OHA57672.1"/>
    <property type="molecule type" value="Genomic_DNA"/>
</dbReference>
<proteinExistence type="predicted"/>
<dbReference type="PANTHER" id="PTHR46523:SF1">
    <property type="entry name" value="DCTP PYROPHOSPHATASE 1"/>
    <property type="match status" value="1"/>
</dbReference>
<gene>
    <name evidence="2" type="ORF">A2114_01920</name>
</gene>
<dbReference type="STRING" id="1802435.A2114_01920"/>
<protein>
    <recommendedName>
        <fullName evidence="1">NTP pyrophosphohydrolase MazG-like domain-containing protein</fullName>
    </recommendedName>
</protein>
<evidence type="ECO:0000259" key="1">
    <source>
        <dbReference type="Pfam" id="PF03819"/>
    </source>
</evidence>
<dbReference type="SUPFAM" id="SSF101386">
    <property type="entry name" value="all-alpha NTP pyrophosphatases"/>
    <property type="match status" value="1"/>
</dbReference>
<dbReference type="InterPro" id="IPR052555">
    <property type="entry name" value="dCTP_Pyrophosphatase"/>
</dbReference>
<dbReference type="InterPro" id="IPR011379">
    <property type="entry name" value="MazG-related_GP37"/>
</dbReference>
<comment type="caution">
    <text evidence="2">The sequence shown here is derived from an EMBL/GenBank/DDBJ whole genome shotgun (WGS) entry which is preliminary data.</text>
</comment>
<accession>A0A1G2QCC5</accession>